<evidence type="ECO:0000313" key="3">
    <source>
        <dbReference type="Proteomes" id="UP000005408"/>
    </source>
</evidence>
<organism evidence="2 3">
    <name type="scientific">Magallana gigas</name>
    <name type="common">Pacific oyster</name>
    <name type="synonym">Crassostrea gigas</name>
    <dbReference type="NCBI Taxonomy" id="29159"/>
    <lineage>
        <taxon>Eukaryota</taxon>
        <taxon>Metazoa</taxon>
        <taxon>Spiralia</taxon>
        <taxon>Lophotrochozoa</taxon>
        <taxon>Mollusca</taxon>
        <taxon>Bivalvia</taxon>
        <taxon>Autobranchia</taxon>
        <taxon>Pteriomorphia</taxon>
        <taxon>Ostreida</taxon>
        <taxon>Ostreoidea</taxon>
        <taxon>Ostreidae</taxon>
        <taxon>Magallana</taxon>
    </lineage>
</organism>
<name>A0A8W8JM71_MAGGI</name>
<dbReference type="AlphaFoldDB" id="A0A8W8JM71"/>
<protein>
    <submittedName>
        <fullName evidence="2">Uncharacterized protein</fullName>
    </submittedName>
</protein>
<proteinExistence type="predicted"/>
<feature type="compositionally biased region" description="Acidic residues" evidence="1">
    <location>
        <begin position="49"/>
        <end position="65"/>
    </location>
</feature>
<keyword evidence="3" id="KW-1185">Reference proteome</keyword>
<feature type="region of interest" description="Disordered" evidence="1">
    <location>
        <begin position="34"/>
        <end position="69"/>
    </location>
</feature>
<reference evidence="2" key="1">
    <citation type="submission" date="2022-08" db="UniProtKB">
        <authorList>
            <consortium name="EnsemblMetazoa"/>
        </authorList>
    </citation>
    <scope>IDENTIFICATION</scope>
    <source>
        <strain evidence="2">05x7-T-G4-1.051#20</strain>
    </source>
</reference>
<dbReference type="Proteomes" id="UP000005408">
    <property type="component" value="Unassembled WGS sequence"/>
</dbReference>
<dbReference type="EnsemblMetazoa" id="G20007.1">
    <property type="protein sequence ID" value="G20007.1:cds"/>
    <property type="gene ID" value="G20007"/>
</dbReference>
<dbReference type="PANTHER" id="PTHR36981">
    <property type="entry name" value="ZGC:195170"/>
    <property type="match status" value="1"/>
</dbReference>
<dbReference type="PANTHER" id="PTHR36981:SF1">
    <property type="entry name" value="P2X PURINORECEPTOR 7 INTRACELLULAR DOMAIN-CONTAINING PROTEIN"/>
    <property type="match status" value="1"/>
</dbReference>
<evidence type="ECO:0000313" key="2">
    <source>
        <dbReference type="EnsemblMetazoa" id="G20007.1:cds"/>
    </source>
</evidence>
<evidence type="ECO:0000256" key="1">
    <source>
        <dbReference type="SAM" id="MobiDB-lite"/>
    </source>
</evidence>
<accession>A0A8W8JM71</accession>
<sequence length="187" mass="21253">MASRVHFKSNESDSDESIPEIDICLKLNVQPYQHEPLRRKEPSQQIVNEDSDSEPSQIDDEDPTENENIPSDLDWCSCENCTIMPTARECKCCNFYTAIESRLEEASVKCITEHEGTHQGVYRCGVQQAQSLGRVDRSLLLELGNSSWQPPDYSWNFGRNPTLVSLGPLLPSRLVHNQKTNIWAQNC</sequence>